<proteinExistence type="predicted"/>
<gene>
    <name evidence="1" type="ORF">DD559_18385</name>
</gene>
<accession>A0A2U0SI82</accession>
<dbReference type="InterPro" id="IPR002060">
    <property type="entry name" value="Squ/phyt_synthse"/>
</dbReference>
<protein>
    <recommendedName>
        <fullName evidence="3">Phytoene synthase</fullName>
    </recommendedName>
</protein>
<name>A0A2U0SI82_9SPHN</name>
<dbReference type="Pfam" id="PF00494">
    <property type="entry name" value="SQS_PSY"/>
    <property type="match status" value="1"/>
</dbReference>
<dbReference type="EMBL" id="QENQ01000001">
    <property type="protein sequence ID" value="PVX31056.1"/>
    <property type="molecule type" value="Genomic_DNA"/>
</dbReference>
<organism evidence="1 2">
    <name type="scientific">Sphingomonas pokkalii</name>
    <dbReference type="NCBI Taxonomy" id="2175090"/>
    <lineage>
        <taxon>Bacteria</taxon>
        <taxon>Pseudomonadati</taxon>
        <taxon>Pseudomonadota</taxon>
        <taxon>Alphaproteobacteria</taxon>
        <taxon>Sphingomonadales</taxon>
        <taxon>Sphingomonadaceae</taxon>
        <taxon>Sphingomonas</taxon>
    </lineage>
</organism>
<dbReference type="Proteomes" id="UP000245890">
    <property type="component" value="Unassembled WGS sequence"/>
</dbReference>
<sequence length="225" mass="23536">MTEPSTQDPERPLILTYAPAAGRAALAALLALDDALAQLLRTTSQPAVGQLRLAWWRESLAKLDSAPPPAEPVLQGLATALLPLGVRGESLVPIVHGWEVLVEVEEALDTLALTRFATGRGSLFRAAGIALAAGEGDPLEQGGQGWALADLARHLGDGTEAEAARAMARPLLAAASGVRWSRNGRALGALVHRARLDLAVPLTAPVPVGAPGRVARLLWHRLSGR</sequence>
<dbReference type="RefSeq" id="WP_116470446.1">
    <property type="nucleotide sequence ID" value="NZ_QENQ01000001.1"/>
</dbReference>
<evidence type="ECO:0000313" key="1">
    <source>
        <dbReference type="EMBL" id="PVX31056.1"/>
    </source>
</evidence>
<dbReference type="AlphaFoldDB" id="A0A2U0SI82"/>
<evidence type="ECO:0000313" key="2">
    <source>
        <dbReference type="Proteomes" id="UP000245890"/>
    </source>
</evidence>
<evidence type="ECO:0008006" key="3">
    <source>
        <dbReference type="Google" id="ProtNLM"/>
    </source>
</evidence>
<dbReference type="OrthoDB" id="9814909at2"/>
<keyword evidence="2" id="KW-1185">Reference proteome</keyword>
<reference evidence="1 2" key="1">
    <citation type="submission" date="2018-05" db="EMBL/GenBank/DDBJ databases">
        <title>Description of Sphingomonas pokkalii sp nov, isolated from the rhizosphere of saline tolerant pokkali rice and its draft genome analysis.</title>
        <authorList>
            <person name="Menon R."/>
            <person name="Kumari S."/>
            <person name="Rameshkumar N."/>
        </authorList>
    </citation>
    <scope>NUCLEOTIDE SEQUENCE [LARGE SCALE GENOMIC DNA]</scope>
    <source>
        <strain evidence="1 2">L3B27</strain>
    </source>
</reference>
<comment type="caution">
    <text evidence="1">The sequence shown here is derived from an EMBL/GenBank/DDBJ whole genome shotgun (WGS) entry which is preliminary data.</text>
</comment>